<organism evidence="1 2">
    <name type="scientific">Eubacterium coprostanoligenes</name>
    <dbReference type="NCBI Taxonomy" id="290054"/>
    <lineage>
        <taxon>Bacteria</taxon>
        <taxon>Bacillati</taxon>
        <taxon>Bacillota</taxon>
        <taxon>Clostridia</taxon>
        <taxon>Eubacteriales</taxon>
        <taxon>Eubacteriaceae</taxon>
        <taxon>Eubacterium</taxon>
    </lineage>
</organism>
<protein>
    <submittedName>
        <fullName evidence="1">tRNA_anti-like</fullName>
    </submittedName>
</protein>
<dbReference type="EMBL" id="FUWW01000003">
    <property type="protein sequence ID" value="SJZ38524.1"/>
    <property type="molecule type" value="Genomic_DNA"/>
</dbReference>
<dbReference type="AlphaFoldDB" id="A0A1T4K7W0"/>
<gene>
    <name evidence="1" type="ORF">SAMN02745114_00323</name>
</gene>
<keyword evidence="2" id="KW-1185">Reference proteome</keyword>
<dbReference type="OrthoDB" id="2243908at2"/>
<dbReference type="Proteomes" id="UP000190657">
    <property type="component" value="Unassembled WGS sequence"/>
</dbReference>
<accession>A0A1T4K7W0</accession>
<sequence length="151" mass="16991">MENNEDLKNFKVGDTITIEGVCDKTTIFGDVDVRKCIITDKFAVIPDYDNAEKVNINDFVKAYKDNQVSADDKYKGKTVEFTAEVTYIADDYVVVQPSNADAFDWDCDVQICFEDMDDLKKVSEGNKFTIVGECCGKADMYTSKICRAIVI</sequence>
<name>A0A1T4K7W0_9FIRM</name>
<reference evidence="1 2" key="1">
    <citation type="submission" date="2017-02" db="EMBL/GenBank/DDBJ databases">
        <authorList>
            <person name="Peterson S.W."/>
        </authorList>
    </citation>
    <scope>NUCLEOTIDE SEQUENCE [LARGE SCALE GENOMIC DNA]</scope>
    <source>
        <strain evidence="1 2">ATCC 51222</strain>
    </source>
</reference>
<proteinExistence type="predicted"/>
<evidence type="ECO:0000313" key="2">
    <source>
        <dbReference type="Proteomes" id="UP000190657"/>
    </source>
</evidence>
<dbReference type="Pfam" id="PF12869">
    <property type="entry name" value="tRNA_anti-like"/>
    <property type="match status" value="1"/>
</dbReference>
<dbReference type="InterPro" id="IPR024422">
    <property type="entry name" value="Protein_unknown_function_OB"/>
</dbReference>
<evidence type="ECO:0000313" key="1">
    <source>
        <dbReference type="EMBL" id="SJZ38524.1"/>
    </source>
</evidence>